<protein>
    <recommendedName>
        <fullName evidence="7">Spindle assembly abnormal protein 6 N-terminal domain-containing protein</fullName>
    </recommendedName>
</protein>
<keyword evidence="2" id="KW-0963">Cytoplasm</keyword>
<evidence type="ECO:0000256" key="4">
    <source>
        <dbReference type="ARBA" id="ARBA00023212"/>
    </source>
</evidence>
<accession>A0ABD3R0L7</accession>
<keyword evidence="9" id="KW-1185">Reference proteome</keyword>
<evidence type="ECO:0000313" key="8">
    <source>
        <dbReference type="EMBL" id="KAL3805978.1"/>
    </source>
</evidence>
<sequence>MAAVFDRANPLFERTAVPFEVLSPSSTNASASVAIVKKRGIFTVRILEGHRSPRNGGGDKERVIRFEMSDECNLIDDSLDSPSPSMIGIHQTPTIPIIHAPFMTADRGRGRSTMPAPGHQTVFATGARKLNPKESSQIPMRPIELFELEVGESDFSELRRDQALLVDFHDFSNSLISLMQFCEMGGVDSKHPQEQNLFPGNINDEDEYAGGWNHQPAQPMGQHQWGNDNRGWSTPAQTEQQIRAPNQCRQGMLPHRPRMTSPYGKLSSAMPICTYSCRLEIDLLVSSDEGMQRRNTPKSSSAHARFSIVESNQFRELTHLALNLNVGSDKSVRLYLSSRLNQMMMQTHNIQSLCAELQRRSDSAETDVIGLKKMLQELTQSYEAEKRQIRCQSEEQLQTANKSRSAEVNEVNATRDAEIKALIERSEKNRVVLETKIRLLEDVNAKINTEKMACESENERLATKLGFHETTNNTLTNELNSLRSKFQHVSDDKTSIEKSLHQLQLQLSSLEYSNDNQEKTIHQTEANLISAEKVSADAKRTLSSQHSQMEDLRRRLEDAELETSKYKDLTSRYQTNRIEMKKRLKEKVEVIREQEDVLVVKEKETLMLTVQVRELGETMQRTQAEKDAVSRELNDALRQIKEDKKKLDNNQQVIAWLNKQLSSGGSAWQGGRTTATTAHPTPAATNKHVAVAPSRYLPNPGTYPRQRSYVTPDIKAVASVPQQLHPDPTPYSNIPAIHGATDINM</sequence>
<keyword evidence="3 6" id="KW-0175">Coiled coil</keyword>
<evidence type="ECO:0000256" key="3">
    <source>
        <dbReference type="ARBA" id="ARBA00023054"/>
    </source>
</evidence>
<comment type="caution">
    <text evidence="8">The sequence shown here is derived from an EMBL/GenBank/DDBJ whole genome shotgun (WGS) entry which is preliminary data.</text>
</comment>
<evidence type="ECO:0000259" key="7">
    <source>
        <dbReference type="Pfam" id="PF16531"/>
    </source>
</evidence>
<evidence type="ECO:0000256" key="5">
    <source>
        <dbReference type="ARBA" id="ARBA00023306"/>
    </source>
</evidence>
<dbReference type="GO" id="GO:0005813">
    <property type="term" value="C:centrosome"/>
    <property type="evidence" value="ECO:0007669"/>
    <property type="project" value="UniProtKB-SubCell"/>
</dbReference>
<dbReference type="Pfam" id="PF16531">
    <property type="entry name" value="SAS-6_N"/>
    <property type="match status" value="1"/>
</dbReference>
<gene>
    <name evidence="8" type="ORF">ACHAW5_006585</name>
</gene>
<dbReference type="Gene3D" id="2.170.210.20">
    <property type="entry name" value="Spindle assembly abnormal protein 6, N-terminal domain"/>
    <property type="match status" value="1"/>
</dbReference>
<feature type="coiled-coil region" evidence="6">
    <location>
        <begin position="500"/>
        <end position="569"/>
    </location>
</feature>
<dbReference type="InterPro" id="IPR038558">
    <property type="entry name" value="SAS-6_N_sf"/>
</dbReference>
<evidence type="ECO:0000256" key="1">
    <source>
        <dbReference type="ARBA" id="ARBA00004300"/>
    </source>
</evidence>
<keyword evidence="5" id="KW-0131">Cell cycle</keyword>
<keyword evidence="4" id="KW-0206">Cytoskeleton</keyword>
<dbReference type="PANTHER" id="PTHR44281:SF2">
    <property type="entry name" value="SPINDLE ASSEMBLY ABNORMAL PROTEIN 6 HOMOLOG"/>
    <property type="match status" value="1"/>
</dbReference>
<evidence type="ECO:0000313" key="9">
    <source>
        <dbReference type="Proteomes" id="UP001530315"/>
    </source>
</evidence>
<dbReference type="EMBL" id="JALLAZ020000007">
    <property type="protein sequence ID" value="KAL3805978.1"/>
    <property type="molecule type" value="Genomic_DNA"/>
</dbReference>
<name>A0ABD3R0L7_9STRA</name>
<evidence type="ECO:0000256" key="6">
    <source>
        <dbReference type="SAM" id="Coils"/>
    </source>
</evidence>
<evidence type="ECO:0000256" key="2">
    <source>
        <dbReference type="ARBA" id="ARBA00022490"/>
    </source>
</evidence>
<feature type="domain" description="Spindle assembly abnormal protein 6 N-terminal" evidence="7">
    <location>
        <begin position="144"/>
        <end position="188"/>
    </location>
</feature>
<dbReference type="InterPro" id="IPR032396">
    <property type="entry name" value="SAS-6_N"/>
</dbReference>
<reference evidence="8 9" key="1">
    <citation type="submission" date="2024-10" db="EMBL/GenBank/DDBJ databases">
        <title>Updated reference genomes for cyclostephanoid diatoms.</title>
        <authorList>
            <person name="Roberts W.R."/>
            <person name="Alverson A.J."/>
        </authorList>
    </citation>
    <scope>NUCLEOTIDE SEQUENCE [LARGE SCALE GENOMIC DNA]</scope>
    <source>
        <strain evidence="8 9">AJA276-08</strain>
    </source>
</reference>
<dbReference type="AlphaFoldDB" id="A0ABD3R0L7"/>
<organism evidence="8 9">
    <name type="scientific">Stephanodiscus triporus</name>
    <dbReference type="NCBI Taxonomy" id="2934178"/>
    <lineage>
        <taxon>Eukaryota</taxon>
        <taxon>Sar</taxon>
        <taxon>Stramenopiles</taxon>
        <taxon>Ochrophyta</taxon>
        <taxon>Bacillariophyta</taxon>
        <taxon>Coscinodiscophyceae</taxon>
        <taxon>Thalassiosirophycidae</taxon>
        <taxon>Stephanodiscales</taxon>
        <taxon>Stephanodiscaceae</taxon>
        <taxon>Stephanodiscus</taxon>
    </lineage>
</organism>
<feature type="coiled-coil region" evidence="6">
    <location>
        <begin position="368"/>
        <end position="395"/>
    </location>
</feature>
<proteinExistence type="predicted"/>
<comment type="subcellular location">
    <subcellularLocation>
        <location evidence="1">Cytoplasm</location>
        <location evidence="1">Cytoskeleton</location>
        <location evidence="1">Microtubule organizing center</location>
        <location evidence="1">Centrosome</location>
    </subcellularLocation>
</comment>
<feature type="coiled-coil region" evidence="6">
    <location>
        <begin position="612"/>
        <end position="653"/>
    </location>
</feature>
<dbReference type="Proteomes" id="UP001530315">
    <property type="component" value="Unassembled WGS sequence"/>
</dbReference>
<dbReference type="PANTHER" id="PTHR44281">
    <property type="entry name" value="SPINDLE ASSEMBLY ABNORMAL PROTEIN 6 HOMOLOG"/>
    <property type="match status" value="1"/>
</dbReference>